<keyword evidence="5" id="KW-0489">Methyltransferase</keyword>
<keyword evidence="3" id="KW-0408">Iron</keyword>
<dbReference type="InterPro" id="IPR029063">
    <property type="entry name" value="SAM-dependent_MTases_sf"/>
</dbReference>
<name>A0A1G9TQE6_ALLAB</name>
<evidence type="ECO:0000256" key="4">
    <source>
        <dbReference type="ARBA" id="ARBA00023014"/>
    </source>
</evidence>
<dbReference type="InterPro" id="IPR015324">
    <property type="entry name" value="Ribosomal_Rsm22-like"/>
</dbReference>
<dbReference type="eggNOG" id="COG5459">
    <property type="taxonomic scope" value="Bacteria"/>
</dbReference>
<accession>A0A1G9TQE6</accession>
<dbReference type="SUPFAM" id="SSF53335">
    <property type="entry name" value="S-adenosyl-L-methionine-dependent methyltransferases"/>
    <property type="match status" value="1"/>
</dbReference>
<protein>
    <submittedName>
        <fullName evidence="5">Ribosomal protein RSM22 (Predicted rRNA methylase)</fullName>
    </submittedName>
</protein>
<dbReference type="OrthoDB" id="9799639at2"/>
<evidence type="ECO:0000256" key="3">
    <source>
        <dbReference type="ARBA" id="ARBA00023004"/>
    </source>
</evidence>
<dbReference type="Gene3D" id="3.40.50.150">
    <property type="entry name" value="Vaccinia Virus protein VP39"/>
    <property type="match status" value="1"/>
</dbReference>
<dbReference type="EMBL" id="LT629701">
    <property type="protein sequence ID" value="SDM49882.1"/>
    <property type="molecule type" value="Genomic_DNA"/>
</dbReference>
<dbReference type="InterPro" id="IPR052571">
    <property type="entry name" value="Mt_RNA_Methyltransferase"/>
</dbReference>
<dbReference type="AlphaFoldDB" id="A0A1G9TQE6"/>
<dbReference type="GO" id="GO:0051536">
    <property type="term" value="F:iron-sulfur cluster binding"/>
    <property type="evidence" value="ECO:0007669"/>
    <property type="project" value="UniProtKB-KW"/>
</dbReference>
<sequence length="326" mass="35560">MALPTDLQSALDTELRRFPNQELARAVDRLSTRYREGRAATTPIMNSDSDVAAYAGYRMPATFAAVRAVLEEVATFAPEFSPKSHVDVGGGTGTALWAATDTWSSLTELTVVEQVEKALTLGRKLAASAESPALRSATWRRGVIDPKTPLPAADLVTLSYVLGELPEGMREQTIRWLAADAAMVVLIEPGTPAGYERIAEARALLLDMGRSLVAPCPHAHTCPIPRGEDWCHFSARLPRVGAHRLIKEGTLNFEDEKFSYVAAATVPTSRAENRVLRHPLKRKGLVSLQLCTTEGVLTEAKVTKRHGDLYRAARDTTWGAPWPPPD</sequence>
<dbReference type="RefSeq" id="WP_030431596.1">
    <property type="nucleotide sequence ID" value="NZ_JOEF01000020.1"/>
</dbReference>
<keyword evidence="5" id="KW-0808">Transferase</keyword>
<evidence type="ECO:0000313" key="5">
    <source>
        <dbReference type="EMBL" id="SDM49882.1"/>
    </source>
</evidence>
<dbReference type="GO" id="GO:0046872">
    <property type="term" value="F:metal ion binding"/>
    <property type="evidence" value="ECO:0007669"/>
    <property type="project" value="UniProtKB-KW"/>
</dbReference>
<keyword evidence="4" id="KW-0411">Iron-sulfur</keyword>
<dbReference type="GO" id="GO:0015935">
    <property type="term" value="C:small ribosomal subunit"/>
    <property type="evidence" value="ECO:0007669"/>
    <property type="project" value="TreeGrafter"/>
</dbReference>
<dbReference type="GO" id="GO:0008168">
    <property type="term" value="F:methyltransferase activity"/>
    <property type="evidence" value="ECO:0007669"/>
    <property type="project" value="UniProtKB-KW"/>
</dbReference>
<dbReference type="PANTHER" id="PTHR13184:SF5">
    <property type="entry name" value="METHYLTRANSFERASE-LIKE PROTEIN 17, MITOCHONDRIAL"/>
    <property type="match status" value="1"/>
</dbReference>
<keyword evidence="5" id="KW-0689">Ribosomal protein</keyword>
<dbReference type="GO" id="GO:0006412">
    <property type="term" value="P:translation"/>
    <property type="evidence" value="ECO:0007669"/>
    <property type="project" value="InterPro"/>
</dbReference>
<evidence type="ECO:0000256" key="2">
    <source>
        <dbReference type="ARBA" id="ARBA00022946"/>
    </source>
</evidence>
<proteinExistence type="predicted"/>
<evidence type="ECO:0000256" key="1">
    <source>
        <dbReference type="ARBA" id="ARBA00022723"/>
    </source>
</evidence>
<evidence type="ECO:0000313" key="6">
    <source>
        <dbReference type="Proteomes" id="UP000183376"/>
    </source>
</evidence>
<dbReference type="STRING" id="211114.SAMN04489726_1926"/>
<dbReference type="Proteomes" id="UP000183376">
    <property type="component" value="Chromosome I"/>
</dbReference>
<reference evidence="5 6" key="1">
    <citation type="submission" date="2016-10" db="EMBL/GenBank/DDBJ databases">
        <authorList>
            <person name="de Groot N.N."/>
        </authorList>
    </citation>
    <scope>NUCLEOTIDE SEQUENCE [LARGE SCALE GENOMIC DNA]</scope>
    <source>
        <strain evidence="5 6">DSM 44149</strain>
    </source>
</reference>
<keyword evidence="2" id="KW-0809">Transit peptide</keyword>
<dbReference type="GO" id="GO:0032259">
    <property type="term" value="P:methylation"/>
    <property type="evidence" value="ECO:0007669"/>
    <property type="project" value="UniProtKB-KW"/>
</dbReference>
<dbReference type="Pfam" id="PF09243">
    <property type="entry name" value="Rsm22"/>
    <property type="match status" value="1"/>
</dbReference>
<keyword evidence="5" id="KW-0687">Ribonucleoprotein</keyword>
<keyword evidence="6" id="KW-1185">Reference proteome</keyword>
<gene>
    <name evidence="5" type="ORF">SAMN04489726_1926</name>
</gene>
<keyword evidence="1" id="KW-0479">Metal-binding</keyword>
<dbReference type="GO" id="GO:0003735">
    <property type="term" value="F:structural constituent of ribosome"/>
    <property type="evidence" value="ECO:0007669"/>
    <property type="project" value="TreeGrafter"/>
</dbReference>
<organism evidence="5 6">
    <name type="scientific">Allokutzneria albata</name>
    <name type="common">Kibdelosporangium albatum</name>
    <dbReference type="NCBI Taxonomy" id="211114"/>
    <lineage>
        <taxon>Bacteria</taxon>
        <taxon>Bacillati</taxon>
        <taxon>Actinomycetota</taxon>
        <taxon>Actinomycetes</taxon>
        <taxon>Pseudonocardiales</taxon>
        <taxon>Pseudonocardiaceae</taxon>
        <taxon>Allokutzneria</taxon>
    </lineage>
</organism>
<dbReference type="PANTHER" id="PTHR13184">
    <property type="entry name" value="37S RIBOSOMAL PROTEIN S22"/>
    <property type="match status" value="1"/>
</dbReference>